<name>Q9PAA5_XYLFA</name>
<protein>
    <submittedName>
        <fullName evidence="1">Uncharacterized protein</fullName>
    </submittedName>
</protein>
<dbReference type="HOGENOM" id="CLU_3142415_0_0_6"/>
<organism evidence="1 2">
    <name type="scientific">Xylella fastidiosa (strain 9a5c)</name>
    <dbReference type="NCBI Taxonomy" id="160492"/>
    <lineage>
        <taxon>Bacteria</taxon>
        <taxon>Pseudomonadati</taxon>
        <taxon>Pseudomonadota</taxon>
        <taxon>Gammaproteobacteria</taxon>
        <taxon>Lysobacterales</taxon>
        <taxon>Lysobacteraceae</taxon>
        <taxon>Xylella</taxon>
    </lineage>
</organism>
<evidence type="ECO:0000313" key="2">
    <source>
        <dbReference type="Proteomes" id="UP000000812"/>
    </source>
</evidence>
<reference evidence="1 2" key="1">
    <citation type="journal article" date="2000" name="Nature">
        <title>The genome sequence of the plant pathogen Xylella fastidiosa.</title>
        <authorList>
            <person name="Simpson A.J."/>
            <person name="Reinach F.C."/>
            <person name="Arruda P."/>
            <person name="Abreu F.A."/>
            <person name="Acencio M."/>
            <person name="Alvarenga R."/>
            <person name="Alves L.M."/>
            <person name="Araya J.E."/>
            <person name="Baia G.S."/>
            <person name="Baptista C.S."/>
            <person name="Barros M.H."/>
            <person name="Bonaccorsi E.D."/>
            <person name="Bordin S."/>
            <person name="Bove J.M."/>
            <person name="Briones M.R."/>
            <person name="Bueno M.R."/>
            <person name="Camargo A.A."/>
            <person name="Camargo L.E."/>
            <person name="Carraro D.M."/>
            <person name="Carrer H."/>
            <person name="Colauto N.B."/>
            <person name="Colombo C."/>
            <person name="Costa F.F."/>
            <person name="Costa M.C."/>
            <person name="Costa-Neto C.M."/>
            <person name="Coutinho L.L."/>
            <person name="Cristofani M."/>
            <person name="Dias-Neto E."/>
            <person name="Docena C."/>
            <person name="El-Dorry H."/>
            <person name="Facincani A.P."/>
            <person name="Ferreira A.J."/>
            <person name="Ferreira V.C."/>
            <person name="Ferro J.A."/>
            <person name="Fraga J.S."/>
            <person name="Franca S.C."/>
            <person name="Franco M.C."/>
            <person name="Frohme M."/>
            <person name="Furlan L.R."/>
            <person name="Garnier M."/>
            <person name="Goldman G.H."/>
            <person name="Goldman M.H."/>
            <person name="Gomes S.L."/>
            <person name="Gruber A."/>
            <person name="Ho P.L."/>
            <person name="Hoheisel J.D."/>
            <person name="Junqueira M.L."/>
            <person name="Kemper E.L."/>
            <person name="Kitajima J.P."/>
            <person name="Krieger J.E."/>
            <person name="Kuramae E.E."/>
            <person name="Laigret F."/>
            <person name="Lambais M.R."/>
            <person name="Leite L.C."/>
            <person name="Lemos E.G."/>
            <person name="Lemos M.V."/>
            <person name="Lopes S.A."/>
            <person name="Lopes C.R."/>
            <person name="Machado J.A."/>
            <person name="Machado M.A."/>
            <person name="Madeira A.M."/>
            <person name="Madeira H.M."/>
            <person name="Marino C.L."/>
            <person name="Marques M.V."/>
            <person name="Martins E.A."/>
            <person name="Martins E.M."/>
            <person name="Matsukuma A.Y."/>
            <person name="Menck C.F."/>
            <person name="Miracca E.C."/>
            <person name="Miyaki C.Y."/>
            <person name="Monteriro-Vitorello C.B."/>
            <person name="Moon D.H."/>
            <person name="Nagai M.A."/>
            <person name="Nascimento A.L."/>
            <person name="Netto L.E."/>
            <person name="Nhani A.Jr."/>
            <person name="Nobrega F.G."/>
            <person name="Nunes L.R."/>
            <person name="Oliveira M.A."/>
            <person name="de Oliveira M.C."/>
            <person name="de Oliveira R.C."/>
            <person name="Palmieri D.A."/>
            <person name="Paris A."/>
            <person name="Peixoto B.R."/>
            <person name="Pereira G.A."/>
            <person name="Pereira H.A.Jr."/>
            <person name="Pesquero J.B."/>
            <person name="Quaggio R.B."/>
            <person name="Roberto P.G."/>
            <person name="Rodrigues V."/>
            <person name="de M Rosa A.J."/>
            <person name="de Rosa V.E.Jr."/>
            <person name="de Sa R.G."/>
            <person name="Santelli R.V."/>
            <person name="Sawasaki H.E."/>
            <person name="da Silva A.C."/>
            <person name="da Silva A.M."/>
            <person name="da Silva F.R."/>
            <person name="da Silva W.A.Jr."/>
            <person name="da Silveira J.F."/>
            <person name="Silvestri M.L."/>
            <person name="Siqueira W.J."/>
            <person name="de Souza A.A."/>
            <person name="de Souza A.P."/>
            <person name="Terenzi M.F."/>
            <person name="Truffi D."/>
            <person name="Tsai S.M."/>
            <person name="Tsuhako M.H."/>
            <person name="Vallada H."/>
            <person name="Van Sluys M.A."/>
            <person name="Verjovski-Almeida S."/>
            <person name="Vettore A.L."/>
            <person name="Zago M.A."/>
            <person name="Zatz M."/>
            <person name="Meidanis J."/>
            <person name="Setubal J.C."/>
        </authorList>
    </citation>
    <scope>NUCLEOTIDE SEQUENCE [LARGE SCALE GENOMIC DNA]</scope>
    <source>
        <strain evidence="1 2">9a5c</strain>
    </source>
</reference>
<accession>Q9PAA5</accession>
<proteinExistence type="predicted"/>
<dbReference type="AlphaFoldDB" id="Q9PAA5"/>
<sequence>MCQLQLVSAYGGISCLCGVCTEGLFFSIYMLSELLVSPVLFLLWRLFNQ</sequence>
<dbReference type="KEGG" id="xfa:XF_2613"/>
<dbReference type="STRING" id="160492.XF_2613"/>
<evidence type="ECO:0000313" key="1">
    <source>
        <dbReference type="EMBL" id="AAF85410.1"/>
    </source>
</evidence>
<gene>
    <name evidence="1" type="ordered locus">XF_2613</name>
</gene>
<dbReference type="PIR" id="F82535">
    <property type="entry name" value="F82535"/>
</dbReference>
<dbReference type="Proteomes" id="UP000000812">
    <property type="component" value="Chromosome"/>
</dbReference>
<dbReference type="EMBL" id="AE003849">
    <property type="protein sequence ID" value="AAF85410.1"/>
    <property type="molecule type" value="Genomic_DNA"/>
</dbReference>